<feature type="region of interest" description="Disordered" evidence="1">
    <location>
        <begin position="136"/>
        <end position="172"/>
    </location>
</feature>
<evidence type="ECO:0000256" key="1">
    <source>
        <dbReference type="SAM" id="MobiDB-lite"/>
    </source>
</evidence>
<dbReference type="AlphaFoldDB" id="A0A5J5CZC5"/>
<name>A0A5J5CZC5_9PERO</name>
<protein>
    <submittedName>
        <fullName evidence="2">Uncharacterized protein</fullName>
    </submittedName>
</protein>
<dbReference type="EMBL" id="VOFY01000015">
    <property type="protein sequence ID" value="KAA8585635.1"/>
    <property type="molecule type" value="Genomic_DNA"/>
</dbReference>
<reference evidence="2 3" key="1">
    <citation type="submission" date="2019-08" db="EMBL/GenBank/DDBJ databases">
        <title>A chromosome-level genome assembly, high-density linkage maps, and genome scans reveal the genomic architecture of hybrid incompatibilities underlying speciation via character displacement in darters (Percidae: Etheostominae).</title>
        <authorList>
            <person name="Moran R.L."/>
            <person name="Catchen J.M."/>
            <person name="Fuller R.C."/>
        </authorList>
    </citation>
    <scope>NUCLEOTIDE SEQUENCE [LARGE SCALE GENOMIC DNA]</scope>
    <source>
        <strain evidence="2">EspeVRDwgs_2016</strain>
        <tissue evidence="2">Muscle</tissue>
    </source>
</reference>
<organism evidence="2 3">
    <name type="scientific">Etheostoma spectabile</name>
    <name type="common">orangethroat darter</name>
    <dbReference type="NCBI Taxonomy" id="54343"/>
    <lineage>
        <taxon>Eukaryota</taxon>
        <taxon>Metazoa</taxon>
        <taxon>Chordata</taxon>
        <taxon>Craniata</taxon>
        <taxon>Vertebrata</taxon>
        <taxon>Euteleostomi</taxon>
        <taxon>Actinopterygii</taxon>
        <taxon>Neopterygii</taxon>
        <taxon>Teleostei</taxon>
        <taxon>Neoteleostei</taxon>
        <taxon>Acanthomorphata</taxon>
        <taxon>Eupercaria</taxon>
        <taxon>Perciformes</taxon>
        <taxon>Percoidei</taxon>
        <taxon>Percidae</taxon>
        <taxon>Etheostomatinae</taxon>
        <taxon>Etheostoma</taxon>
    </lineage>
</organism>
<comment type="caution">
    <text evidence="2">The sequence shown here is derived from an EMBL/GenBank/DDBJ whole genome shotgun (WGS) entry which is preliminary data.</text>
</comment>
<gene>
    <name evidence="2" type="ORF">FQN60_004329</name>
</gene>
<sequence length="172" mass="18420">MDEAAGRRAVVSGVSSRSQHKQARSALPFIPGCHLRQTPFGIVTFRWADALGCFKRRVPLAQNQHGLVLVVLRISGDGLVAFDQPELLHEHGQVEREGVRWRVKVPAHSLEQQVRSVAQQRVPIVAQRCETGIGVNGVGSSGGRVEESPGSPPTLPPSLRSSSGDAAAAIAR</sequence>
<accession>A0A5J5CZC5</accession>
<evidence type="ECO:0000313" key="2">
    <source>
        <dbReference type="EMBL" id="KAA8585635.1"/>
    </source>
</evidence>
<keyword evidence="3" id="KW-1185">Reference proteome</keyword>
<dbReference type="Proteomes" id="UP000327493">
    <property type="component" value="Chromosome 15"/>
</dbReference>
<proteinExistence type="predicted"/>
<evidence type="ECO:0000313" key="3">
    <source>
        <dbReference type="Proteomes" id="UP000327493"/>
    </source>
</evidence>